<proteinExistence type="predicted"/>
<dbReference type="AlphaFoldDB" id="A0AAW2U9U5"/>
<protein>
    <submittedName>
        <fullName evidence="1">Uncharacterized protein</fullName>
    </submittedName>
</protein>
<reference evidence="1" key="1">
    <citation type="submission" date="2020-06" db="EMBL/GenBank/DDBJ databases">
        <authorList>
            <person name="Li T."/>
            <person name="Hu X."/>
            <person name="Zhang T."/>
            <person name="Song X."/>
            <person name="Zhang H."/>
            <person name="Dai N."/>
            <person name="Sheng W."/>
            <person name="Hou X."/>
            <person name="Wei L."/>
        </authorList>
    </citation>
    <scope>NUCLEOTIDE SEQUENCE</scope>
    <source>
        <strain evidence="1">G02</strain>
        <tissue evidence="1">Leaf</tissue>
    </source>
</reference>
<name>A0AAW2U9U5_SESRA</name>
<evidence type="ECO:0000313" key="1">
    <source>
        <dbReference type="EMBL" id="KAL0413343.1"/>
    </source>
</evidence>
<accession>A0AAW2U9U5</accession>
<reference evidence="1" key="2">
    <citation type="journal article" date="2024" name="Plant">
        <title>Genomic evolution and insights into agronomic trait innovations of Sesamum species.</title>
        <authorList>
            <person name="Miao H."/>
            <person name="Wang L."/>
            <person name="Qu L."/>
            <person name="Liu H."/>
            <person name="Sun Y."/>
            <person name="Le M."/>
            <person name="Wang Q."/>
            <person name="Wei S."/>
            <person name="Zheng Y."/>
            <person name="Lin W."/>
            <person name="Duan Y."/>
            <person name="Cao H."/>
            <person name="Xiong S."/>
            <person name="Wang X."/>
            <person name="Wei L."/>
            <person name="Li C."/>
            <person name="Ma Q."/>
            <person name="Ju M."/>
            <person name="Zhao R."/>
            <person name="Li G."/>
            <person name="Mu C."/>
            <person name="Tian Q."/>
            <person name="Mei H."/>
            <person name="Zhang T."/>
            <person name="Gao T."/>
            <person name="Zhang H."/>
        </authorList>
    </citation>
    <scope>NUCLEOTIDE SEQUENCE</scope>
    <source>
        <strain evidence="1">G02</strain>
    </source>
</reference>
<sequence length="81" mass="8574">MEIPLVAKVLRGRSSPSSPSSSESFALIKFVLRLIKTPTLGEPSLVPSKVALARVMAAAGPFGGVERESDRITTSSMSFKP</sequence>
<gene>
    <name evidence="1" type="ORF">Sradi_1536000</name>
</gene>
<comment type="caution">
    <text evidence="1">The sequence shown here is derived from an EMBL/GenBank/DDBJ whole genome shotgun (WGS) entry which is preliminary data.</text>
</comment>
<dbReference type="EMBL" id="JACGWJ010000006">
    <property type="protein sequence ID" value="KAL0413343.1"/>
    <property type="molecule type" value="Genomic_DNA"/>
</dbReference>
<organism evidence="1">
    <name type="scientific">Sesamum radiatum</name>
    <name type="common">Black benniseed</name>
    <dbReference type="NCBI Taxonomy" id="300843"/>
    <lineage>
        <taxon>Eukaryota</taxon>
        <taxon>Viridiplantae</taxon>
        <taxon>Streptophyta</taxon>
        <taxon>Embryophyta</taxon>
        <taxon>Tracheophyta</taxon>
        <taxon>Spermatophyta</taxon>
        <taxon>Magnoliopsida</taxon>
        <taxon>eudicotyledons</taxon>
        <taxon>Gunneridae</taxon>
        <taxon>Pentapetalae</taxon>
        <taxon>asterids</taxon>
        <taxon>lamiids</taxon>
        <taxon>Lamiales</taxon>
        <taxon>Pedaliaceae</taxon>
        <taxon>Sesamum</taxon>
    </lineage>
</organism>